<reference evidence="2" key="1">
    <citation type="journal article" date="2023" name="G3 (Bethesda)">
        <title>Genome assembly and association tests identify interacting loci associated with vigor, precocity, and sex in interspecific pistachio rootstocks.</title>
        <authorList>
            <person name="Palmer W."/>
            <person name="Jacygrad E."/>
            <person name="Sagayaradj S."/>
            <person name="Cavanaugh K."/>
            <person name="Han R."/>
            <person name="Bertier L."/>
            <person name="Beede B."/>
            <person name="Kafkas S."/>
            <person name="Golino D."/>
            <person name="Preece J."/>
            <person name="Michelmore R."/>
        </authorList>
    </citation>
    <scope>NUCLEOTIDE SEQUENCE [LARGE SCALE GENOMIC DNA]</scope>
</reference>
<protein>
    <submittedName>
        <fullName evidence="1">Uncharacterized protein</fullName>
    </submittedName>
</protein>
<sequence>MLPKIPVVDLSKEDLKPGSGSWLLACNQVCHALEEYGSFVAVYSKFSFHLTFSLGSCNRVFESTKELFDLPKKIKILNDNKKPYRGYIEKSPHFPLHEVMRIDNVTTFEETQKLTKLMWPNENDPFRQNFHSYSKLVEELNELGIRMVFECYGVEEYCNSHIKSTSYHLRLLKYEEPRCTC</sequence>
<organism evidence="1 2">
    <name type="scientific">Pistacia atlantica</name>
    <dbReference type="NCBI Taxonomy" id="434234"/>
    <lineage>
        <taxon>Eukaryota</taxon>
        <taxon>Viridiplantae</taxon>
        <taxon>Streptophyta</taxon>
        <taxon>Embryophyta</taxon>
        <taxon>Tracheophyta</taxon>
        <taxon>Spermatophyta</taxon>
        <taxon>Magnoliopsida</taxon>
        <taxon>eudicotyledons</taxon>
        <taxon>Gunneridae</taxon>
        <taxon>Pentapetalae</taxon>
        <taxon>rosids</taxon>
        <taxon>malvids</taxon>
        <taxon>Sapindales</taxon>
        <taxon>Anacardiaceae</taxon>
        <taxon>Pistacia</taxon>
    </lineage>
</organism>
<comment type="caution">
    <text evidence="1">The sequence shown here is derived from an EMBL/GenBank/DDBJ whole genome shotgun (WGS) entry which is preliminary data.</text>
</comment>
<accession>A0ACC0ZWC0</accession>
<dbReference type="EMBL" id="CM047910">
    <property type="protein sequence ID" value="KAJ0076374.1"/>
    <property type="molecule type" value="Genomic_DNA"/>
</dbReference>
<name>A0ACC0ZWC0_9ROSI</name>
<evidence type="ECO:0000313" key="1">
    <source>
        <dbReference type="EMBL" id="KAJ0076374.1"/>
    </source>
</evidence>
<evidence type="ECO:0000313" key="2">
    <source>
        <dbReference type="Proteomes" id="UP001164250"/>
    </source>
</evidence>
<dbReference type="Proteomes" id="UP001164250">
    <property type="component" value="Chromosome 15"/>
</dbReference>
<proteinExistence type="predicted"/>
<gene>
    <name evidence="1" type="ORF">Patl1_34375</name>
</gene>
<keyword evidence="2" id="KW-1185">Reference proteome</keyword>